<dbReference type="GO" id="GO:0030956">
    <property type="term" value="C:glutamyl-tRNA(Gln) amidotransferase complex"/>
    <property type="evidence" value="ECO:0007669"/>
    <property type="project" value="UniProtKB-UniRule"/>
</dbReference>
<dbReference type="AlphaFoldDB" id="A0A8X6WUQ4"/>
<keyword evidence="2 5" id="KW-0547">Nucleotide-binding</keyword>
<keyword evidence="3 5" id="KW-0067">ATP-binding</keyword>
<keyword evidence="4 5" id="KW-0648">Protein biosynthesis</keyword>
<dbReference type="InterPro" id="IPR036928">
    <property type="entry name" value="AS_sf"/>
</dbReference>
<dbReference type="InterPro" id="IPR000120">
    <property type="entry name" value="Amidase"/>
</dbReference>
<dbReference type="GO" id="GO:0005739">
    <property type="term" value="C:mitochondrion"/>
    <property type="evidence" value="ECO:0007669"/>
    <property type="project" value="UniProtKB-SubCell"/>
</dbReference>
<keyword evidence="1 5" id="KW-0436">Ligase</keyword>
<dbReference type="InterPro" id="IPR023631">
    <property type="entry name" value="Amidase_dom"/>
</dbReference>
<dbReference type="PANTHER" id="PTHR11895:SF7">
    <property type="entry name" value="GLUTAMYL-TRNA(GLN) AMIDOTRANSFERASE SUBUNIT A, MITOCHONDRIAL"/>
    <property type="match status" value="1"/>
</dbReference>
<evidence type="ECO:0000256" key="4">
    <source>
        <dbReference type="ARBA" id="ARBA00022917"/>
    </source>
</evidence>
<dbReference type="HAMAP" id="MF_00120">
    <property type="entry name" value="GatA"/>
    <property type="match status" value="1"/>
</dbReference>
<feature type="active site" description="Charge relay system" evidence="5">
    <location>
        <position position="191"/>
    </location>
</feature>
<gene>
    <name evidence="7" type="primary">QRSL1</name>
    <name evidence="7" type="ORF">TNIN_129571</name>
</gene>
<evidence type="ECO:0000256" key="2">
    <source>
        <dbReference type="ARBA" id="ARBA00022741"/>
    </source>
</evidence>
<keyword evidence="8" id="KW-1185">Reference proteome</keyword>
<evidence type="ECO:0000313" key="7">
    <source>
        <dbReference type="EMBL" id="GFY40784.1"/>
    </source>
</evidence>
<dbReference type="Proteomes" id="UP000886998">
    <property type="component" value="Unassembled WGS sequence"/>
</dbReference>
<protein>
    <recommendedName>
        <fullName evidence="5">Glutamyl-tRNA(Gln) amidotransferase subunit A, mitochondrial</fullName>
        <shortName evidence="5">Glu-AdT subunit A</shortName>
        <ecNumber evidence="5">6.3.5.7</ecNumber>
    </recommendedName>
</protein>
<feature type="active site" description="Charge relay system" evidence="5">
    <location>
        <position position="79"/>
    </location>
</feature>
<comment type="caution">
    <text evidence="7">The sequence shown here is derived from an EMBL/GenBank/DDBJ whole genome shotgun (WGS) entry which is preliminary data.</text>
</comment>
<proteinExistence type="inferred from homology"/>
<dbReference type="EC" id="6.3.5.7" evidence="5"/>
<feature type="domain" description="Amidase" evidence="6">
    <location>
        <begin position="28"/>
        <end position="148"/>
    </location>
</feature>
<comment type="function">
    <text evidence="5">Allows the formation of correctly charged Gln-tRNA(Gln) through the transamidation of misacylated Glu-tRNA(Gln) in the mitochondria. The reaction takes place in the presence of glutamine and ATP through an activated gamma-phospho-Glu-tRNA(Gln).</text>
</comment>
<evidence type="ECO:0000313" key="8">
    <source>
        <dbReference type="Proteomes" id="UP000886998"/>
    </source>
</evidence>
<dbReference type="OrthoDB" id="421993at2759"/>
<comment type="subunit">
    <text evidence="5">Subunit of the heterotrimeric GatCAB amidotransferase (AdT) complex, composed of A, B and C subunits.</text>
</comment>
<dbReference type="GO" id="GO:0005524">
    <property type="term" value="F:ATP binding"/>
    <property type="evidence" value="ECO:0007669"/>
    <property type="project" value="UniProtKB-KW"/>
</dbReference>
<comment type="subcellular location">
    <subcellularLocation>
        <location evidence="5">Mitochondrion</location>
    </subcellularLocation>
</comment>
<comment type="catalytic activity">
    <reaction evidence="5">
        <text>L-glutamyl-tRNA(Gln) + L-glutamine + ATP + H2O = L-glutaminyl-tRNA(Gln) + L-glutamate + ADP + phosphate + H(+)</text>
        <dbReference type="Rhea" id="RHEA:17521"/>
        <dbReference type="Rhea" id="RHEA-COMP:9681"/>
        <dbReference type="Rhea" id="RHEA-COMP:9684"/>
        <dbReference type="ChEBI" id="CHEBI:15377"/>
        <dbReference type="ChEBI" id="CHEBI:15378"/>
        <dbReference type="ChEBI" id="CHEBI:29985"/>
        <dbReference type="ChEBI" id="CHEBI:30616"/>
        <dbReference type="ChEBI" id="CHEBI:43474"/>
        <dbReference type="ChEBI" id="CHEBI:58359"/>
        <dbReference type="ChEBI" id="CHEBI:78520"/>
        <dbReference type="ChEBI" id="CHEBI:78521"/>
        <dbReference type="ChEBI" id="CHEBI:456216"/>
        <dbReference type="EC" id="6.3.5.7"/>
    </reaction>
</comment>
<keyword evidence="5" id="KW-0496">Mitochondrion</keyword>
<evidence type="ECO:0000256" key="3">
    <source>
        <dbReference type="ARBA" id="ARBA00022840"/>
    </source>
</evidence>
<dbReference type="GO" id="GO:0070681">
    <property type="term" value="P:glutaminyl-tRNAGln biosynthesis via transamidation"/>
    <property type="evidence" value="ECO:0007669"/>
    <property type="project" value="UniProtKB-UniRule"/>
</dbReference>
<dbReference type="Gene3D" id="3.90.1300.10">
    <property type="entry name" value="Amidase signature (AS) domain"/>
    <property type="match status" value="1"/>
</dbReference>
<dbReference type="GO" id="GO:0050567">
    <property type="term" value="F:glutaminyl-tRNA synthase (glutamine-hydrolyzing) activity"/>
    <property type="evidence" value="ECO:0007669"/>
    <property type="project" value="UniProtKB-UniRule"/>
</dbReference>
<evidence type="ECO:0000259" key="6">
    <source>
        <dbReference type="Pfam" id="PF01425"/>
    </source>
</evidence>
<comment type="similarity">
    <text evidence="5">Belongs to the amidase family. GatA subfamily.</text>
</comment>
<feature type="active site" description="Acyl-ester intermediate" evidence="5">
    <location>
        <position position="215"/>
    </location>
</feature>
<dbReference type="PANTHER" id="PTHR11895">
    <property type="entry name" value="TRANSAMIDASE"/>
    <property type="match status" value="1"/>
</dbReference>
<evidence type="ECO:0000256" key="1">
    <source>
        <dbReference type="ARBA" id="ARBA00022598"/>
    </source>
</evidence>
<dbReference type="InterPro" id="IPR004412">
    <property type="entry name" value="GatA"/>
</dbReference>
<dbReference type="GO" id="GO:0032543">
    <property type="term" value="P:mitochondrial translation"/>
    <property type="evidence" value="ECO:0007669"/>
    <property type="project" value="UniProtKB-UniRule"/>
</dbReference>
<dbReference type="SUPFAM" id="SSF75304">
    <property type="entry name" value="Amidase signature (AS) enzymes"/>
    <property type="match status" value="1"/>
</dbReference>
<organism evidence="7 8">
    <name type="scientific">Trichonephila inaurata madagascariensis</name>
    <dbReference type="NCBI Taxonomy" id="2747483"/>
    <lineage>
        <taxon>Eukaryota</taxon>
        <taxon>Metazoa</taxon>
        <taxon>Ecdysozoa</taxon>
        <taxon>Arthropoda</taxon>
        <taxon>Chelicerata</taxon>
        <taxon>Arachnida</taxon>
        <taxon>Araneae</taxon>
        <taxon>Araneomorphae</taxon>
        <taxon>Entelegynae</taxon>
        <taxon>Araneoidea</taxon>
        <taxon>Nephilidae</taxon>
        <taxon>Trichonephila</taxon>
        <taxon>Trichonephila inaurata</taxon>
    </lineage>
</organism>
<sequence length="526" mass="57969">MSSILTLPITKVSQMIKKKILSVTDLCSLCLERVNKTKSLNAFITISENIALKQSSYVQKRINEEVHLSVLDGIPIAFKDNWSTKNVRTTCASKMLSNYIAPYDATVVEKLCNKGAIMIGKTNLDEFAMGSATVDSYFGPTRNPWRSELKYKLKKRSTLLYDSDNTTFNNDNIQMNQEALDENDFFVAGGSSGGSAVAVASGSCFGAIGSDTGGSTRNPAAFCGIVGLKPTYGLVSRNGLIPLCNSLDVPGILTRTIDDAAVLLNHLAGHDSKDSTTVTQPFSPFTIPDDIEVNKLRIGIPEEYGCPGMSSEIINIWKRVADTFENAGAKVTTVSLPHTKFSIMCYSILCCCDVASNFARYDGIRYGHRSAAETITEHHYAITRREGLGDIVRERILAGNYFLLKKNYEKYFLQASKVRRLICNDFEAVFNDGIDLLLTPVTLSEPVPYSKWILTDNREHNAVDDFCTQPVNMAGLPAVSVPCSLSKSGLPLSLQLIGKPFQEKQMLTAAKWIEQKMDFPVLDLEY</sequence>
<evidence type="ECO:0000256" key="5">
    <source>
        <dbReference type="HAMAP-Rule" id="MF_03150"/>
    </source>
</evidence>
<accession>A0A8X6WUQ4</accession>
<reference evidence="7" key="1">
    <citation type="submission" date="2020-08" db="EMBL/GenBank/DDBJ databases">
        <title>Multicomponent nature underlies the extraordinary mechanical properties of spider dragline silk.</title>
        <authorList>
            <person name="Kono N."/>
            <person name="Nakamura H."/>
            <person name="Mori M."/>
            <person name="Yoshida Y."/>
            <person name="Ohtoshi R."/>
            <person name="Malay A.D."/>
            <person name="Moran D.A.P."/>
            <person name="Tomita M."/>
            <person name="Numata K."/>
            <person name="Arakawa K."/>
        </authorList>
    </citation>
    <scope>NUCLEOTIDE SEQUENCE</scope>
</reference>
<name>A0A8X6WUQ4_9ARAC</name>
<dbReference type="EMBL" id="BMAV01002093">
    <property type="protein sequence ID" value="GFY40784.1"/>
    <property type="molecule type" value="Genomic_DNA"/>
</dbReference>
<feature type="domain" description="Amidase" evidence="6">
    <location>
        <begin position="186"/>
        <end position="507"/>
    </location>
</feature>
<dbReference type="Pfam" id="PF01425">
    <property type="entry name" value="Amidase"/>
    <property type="match status" value="2"/>
</dbReference>